<name>A0A2T6ZAM6_TUBBO</name>
<evidence type="ECO:0000256" key="1">
    <source>
        <dbReference type="SAM" id="MobiDB-lite"/>
    </source>
</evidence>
<sequence>MSSAKVLGYLRKHPRLLVIVGGGLGLVYNQRTSSRAMTHDLGVIIDSAYEKLGESLALQIHTMGTGLKVESAGTQPTGPASSHPMIQAASREHSAMQSWAAKIKRCTTLGGGDCPRLMRIAASYRARIGRKK</sequence>
<accession>A0A2T6ZAM6</accession>
<keyword evidence="3" id="KW-1185">Reference proteome</keyword>
<proteinExistence type="predicted"/>
<evidence type="ECO:0000313" key="2">
    <source>
        <dbReference type="EMBL" id="PUU72550.1"/>
    </source>
</evidence>
<protein>
    <submittedName>
        <fullName evidence="2">Uncharacterized protein</fullName>
    </submittedName>
</protein>
<reference evidence="2 3" key="1">
    <citation type="submission" date="2017-04" db="EMBL/GenBank/DDBJ databases">
        <title>Draft genome sequence of Tuber borchii Vittad., a whitish edible truffle.</title>
        <authorList>
            <consortium name="DOE Joint Genome Institute"/>
            <person name="Murat C."/>
            <person name="Kuo A."/>
            <person name="Barry K.W."/>
            <person name="Clum A."/>
            <person name="Dockter R.B."/>
            <person name="Fauchery L."/>
            <person name="Iotti M."/>
            <person name="Kohler A."/>
            <person name="Labutti K."/>
            <person name="Lindquist E.A."/>
            <person name="Lipzen A."/>
            <person name="Ohm R.A."/>
            <person name="Wang M."/>
            <person name="Grigoriev I.V."/>
            <person name="Zambonelli A."/>
            <person name="Martin F.M."/>
        </authorList>
    </citation>
    <scope>NUCLEOTIDE SEQUENCE [LARGE SCALE GENOMIC DNA]</scope>
    <source>
        <strain evidence="2 3">Tbo3840</strain>
    </source>
</reference>
<dbReference type="EMBL" id="NESQ01000508">
    <property type="protein sequence ID" value="PUU72550.1"/>
    <property type="molecule type" value="Genomic_DNA"/>
</dbReference>
<dbReference type="Proteomes" id="UP000244722">
    <property type="component" value="Unassembled WGS sequence"/>
</dbReference>
<organism evidence="2 3">
    <name type="scientific">Tuber borchii</name>
    <name type="common">White truffle</name>
    <dbReference type="NCBI Taxonomy" id="42251"/>
    <lineage>
        <taxon>Eukaryota</taxon>
        <taxon>Fungi</taxon>
        <taxon>Dikarya</taxon>
        <taxon>Ascomycota</taxon>
        <taxon>Pezizomycotina</taxon>
        <taxon>Pezizomycetes</taxon>
        <taxon>Pezizales</taxon>
        <taxon>Tuberaceae</taxon>
        <taxon>Tuber</taxon>
    </lineage>
</organism>
<dbReference type="AlphaFoldDB" id="A0A2T6ZAM6"/>
<feature type="region of interest" description="Disordered" evidence="1">
    <location>
        <begin position="70"/>
        <end position="89"/>
    </location>
</feature>
<comment type="caution">
    <text evidence="2">The sequence shown here is derived from an EMBL/GenBank/DDBJ whole genome shotgun (WGS) entry which is preliminary data.</text>
</comment>
<evidence type="ECO:0000313" key="3">
    <source>
        <dbReference type="Proteomes" id="UP000244722"/>
    </source>
</evidence>
<gene>
    <name evidence="2" type="ORF">B9Z19DRAFT_1137285</name>
</gene>